<sequence>MATDKITLVQGDKGMELPVESGNWVLLREEGYSPVQSMVAAVGACGAYVYQSVLESSRIDYTFDHVEVNYERDEEIQSQPVKKIEISFYLTVEEEKQARAERGMKLIAKHCPVIQSLNPSIEVIEKAIFI</sequence>
<accession>A0A369ALK9</accession>
<dbReference type="InterPro" id="IPR015946">
    <property type="entry name" value="KH_dom-like_a/b"/>
</dbReference>
<evidence type="ECO:0000313" key="2">
    <source>
        <dbReference type="Proteomes" id="UP000288197"/>
    </source>
</evidence>
<dbReference type="InterPro" id="IPR003718">
    <property type="entry name" value="OsmC/Ohr_fam"/>
</dbReference>
<dbReference type="Gene3D" id="3.30.300.20">
    <property type="match status" value="1"/>
</dbReference>
<proteinExistence type="predicted"/>
<protein>
    <submittedName>
        <fullName evidence="1">Peroxiredoxin</fullName>
    </submittedName>
</protein>
<dbReference type="GeneID" id="63147540"/>
<keyword evidence="2" id="KW-1185">Reference proteome</keyword>
<dbReference type="EMBL" id="NGJX01000020">
    <property type="protein sequence ID" value="RST98511.1"/>
    <property type="molecule type" value="Genomic_DNA"/>
</dbReference>
<gene>
    <name evidence="1" type="ORF">CBF32_12835</name>
</gene>
<dbReference type="RefSeq" id="WP_086342563.1">
    <property type="nucleotide sequence ID" value="NZ_CP081459.1"/>
</dbReference>
<dbReference type="InterPro" id="IPR036102">
    <property type="entry name" value="OsmC/Ohrsf"/>
</dbReference>
<evidence type="ECO:0000313" key="1">
    <source>
        <dbReference type="EMBL" id="RST98511.1"/>
    </source>
</evidence>
<dbReference type="AlphaFoldDB" id="A0A369ALK9"/>
<comment type="caution">
    <text evidence="1">The sequence shown here is derived from an EMBL/GenBank/DDBJ whole genome shotgun (WGS) entry which is preliminary data.</text>
</comment>
<name>A0A369ALK9_9ENTE</name>
<dbReference type="OrthoDB" id="13625at2"/>
<reference evidence="1 2" key="1">
    <citation type="submission" date="2017-05" db="EMBL/GenBank/DDBJ databases">
        <title>Vagococcus spp. assemblies.</title>
        <authorList>
            <person name="Gulvik C.A."/>
        </authorList>
    </citation>
    <scope>NUCLEOTIDE SEQUENCE [LARGE SCALE GENOMIC DNA]</scope>
    <source>
        <strain evidence="1 2">NCFB 2497</strain>
    </source>
</reference>
<organism evidence="1 2">
    <name type="scientific">Vagococcus fluvialis</name>
    <dbReference type="NCBI Taxonomy" id="2738"/>
    <lineage>
        <taxon>Bacteria</taxon>
        <taxon>Bacillati</taxon>
        <taxon>Bacillota</taxon>
        <taxon>Bacilli</taxon>
        <taxon>Lactobacillales</taxon>
        <taxon>Enterococcaceae</taxon>
        <taxon>Vagococcus</taxon>
    </lineage>
</organism>
<dbReference type="Pfam" id="PF02566">
    <property type="entry name" value="OsmC"/>
    <property type="match status" value="1"/>
</dbReference>
<dbReference type="PANTHER" id="PTHR34352">
    <property type="entry name" value="PROTEIN YHFA"/>
    <property type="match status" value="1"/>
</dbReference>
<dbReference type="PANTHER" id="PTHR34352:SF1">
    <property type="entry name" value="PROTEIN YHFA"/>
    <property type="match status" value="1"/>
</dbReference>
<dbReference type="SUPFAM" id="SSF82784">
    <property type="entry name" value="OsmC-like"/>
    <property type="match status" value="1"/>
</dbReference>
<dbReference type="Proteomes" id="UP000288197">
    <property type="component" value="Unassembled WGS sequence"/>
</dbReference>